<gene>
    <name evidence="2" type="ORF">BD293_2183</name>
</gene>
<dbReference type="SUPFAM" id="SSF46955">
    <property type="entry name" value="Putative DNA-binding domain"/>
    <property type="match status" value="1"/>
</dbReference>
<evidence type="ECO:0000313" key="3">
    <source>
        <dbReference type="Proteomes" id="UP000320582"/>
    </source>
</evidence>
<dbReference type="InterPro" id="IPR009061">
    <property type="entry name" value="DNA-bd_dom_put_sf"/>
</dbReference>
<protein>
    <recommendedName>
        <fullName evidence="1">Helix-turn-helix domain-containing protein</fullName>
    </recommendedName>
</protein>
<dbReference type="InterPro" id="IPR036388">
    <property type="entry name" value="WH-like_DNA-bd_sf"/>
</dbReference>
<organism evidence="2 3">
    <name type="scientific">Roseinatronobacter monicus</name>
    <dbReference type="NCBI Taxonomy" id="393481"/>
    <lineage>
        <taxon>Bacteria</taxon>
        <taxon>Pseudomonadati</taxon>
        <taxon>Pseudomonadota</taxon>
        <taxon>Alphaproteobacteria</taxon>
        <taxon>Rhodobacterales</taxon>
        <taxon>Paracoccaceae</taxon>
        <taxon>Roseinatronobacter</taxon>
    </lineage>
</organism>
<dbReference type="EMBL" id="VFPT01000001">
    <property type="protein sequence ID" value="TQM93546.1"/>
    <property type="molecule type" value="Genomic_DNA"/>
</dbReference>
<name>A0A543KEN2_9RHOB</name>
<evidence type="ECO:0000313" key="2">
    <source>
        <dbReference type="EMBL" id="TQM93546.1"/>
    </source>
</evidence>
<feature type="domain" description="Helix-turn-helix" evidence="1">
    <location>
        <begin position="28"/>
        <end position="74"/>
    </location>
</feature>
<evidence type="ECO:0000259" key="1">
    <source>
        <dbReference type="Pfam" id="PF12728"/>
    </source>
</evidence>
<dbReference type="InterPro" id="IPR041657">
    <property type="entry name" value="HTH_17"/>
</dbReference>
<keyword evidence="3" id="KW-1185">Reference proteome</keyword>
<accession>A0A543KEN2</accession>
<dbReference type="Pfam" id="PF12728">
    <property type="entry name" value="HTH_17"/>
    <property type="match status" value="1"/>
</dbReference>
<dbReference type="AlphaFoldDB" id="A0A543KEN2"/>
<dbReference type="Proteomes" id="UP000320582">
    <property type="component" value="Unassembled WGS sequence"/>
</dbReference>
<comment type="caution">
    <text evidence="2">The sequence shown here is derived from an EMBL/GenBank/DDBJ whole genome shotgun (WGS) entry which is preliminary data.</text>
</comment>
<proteinExistence type="predicted"/>
<dbReference type="Gene3D" id="1.10.10.10">
    <property type="entry name" value="Winged helix-like DNA-binding domain superfamily/Winged helix DNA-binding domain"/>
    <property type="match status" value="1"/>
</dbReference>
<sequence length="79" mass="8912">MHTHANLLNSTAEITQTTTTVPVLWDQKQTAEYLGVSHKWLERDRWIGATIPYIKVGRGVRYRAADVVAYVEANSIEVA</sequence>
<reference evidence="2 3" key="1">
    <citation type="submission" date="2019-06" db="EMBL/GenBank/DDBJ databases">
        <title>Genomic Encyclopedia of Archaeal and Bacterial Type Strains, Phase II (KMG-II): from individual species to whole genera.</title>
        <authorList>
            <person name="Goeker M."/>
        </authorList>
    </citation>
    <scope>NUCLEOTIDE SEQUENCE [LARGE SCALE GENOMIC DNA]</scope>
    <source>
        <strain evidence="2 3">DSM 18423</strain>
    </source>
</reference>
<dbReference type="RefSeq" id="WP_211841013.1">
    <property type="nucleotide sequence ID" value="NZ_VFPT01000001.1"/>
</dbReference>